<dbReference type="Proteomes" id="UP000499080">
    <property type="component" value="Unassembled WGS sequence"/>
</dbReference>
<dbReference type="AlphaFoldDB" id="A0A4Y2PBV9"/>
<keyword evidence="4" id="KW-1185">Reference proteome</keyword>
<feature type="non-terminal residue" evidence="2">
    <location>
        <position position="1"/>
    </location>
</feature>
<name>A0A4Y2PBV9_ARAVE</name>
<organism evidence="2 4">
    <name type="scientific">Araneus ventricosus</name>
    <name type="common">Orbweaver spider</name>
    <name type="synonym">Epeira ventricosa</name>
    <dbReference type="NCBI Taxonomy" id="182803"/>
    <lineage>
        <taxon>Eukaryota</taxon>
        <taxon>Metazoa</taxon>
        <taxon>Ecdysozoa</taxon>
        <taxon>Arthropoda</taxon>
        <taxon>Chelicerata</taxon>
        <taxon>Arachnida</taxon>
        <taxon>Araneae</taxon>
        <taxon>Araneomorphae</taxon>
        <taxon>Entelegynae</taxon>
        <taxon>Araneoidea</taxon>
        <taxon>Araneidae</taxon>
        <taxon>Araneus</taxon>
    </lineage>
</organism>
<reference evidence="2 4" key="1">
    <citation type="journal article" date="2019" name="Sci. Rep.">
        <title>Orb-weaving spider Araneus ventricosus genome elucidates the spidroin gene catalogue.</title>
        <authorList>
            <person name="Kono N."/>
            <person name="Nakamura H."/>
            <person name="Ohtoshi R."/>
            <person name="Moran D.A.P."/>
            <person name="Shinohara A."/>
            <person name="Yoshida Y."/>
            <person name="Fujiwara M."/>
            <person name="Mori M."/>
            <person name="Tomita M."/>
            <person name="Arakawa K."/>
        </authorList>
    </citation>
    <scope>NUCLEOTIDE SEQUENCE [LARGE SCALE GENOMIC DNA]</scope>
</reference>
<evidence type="ECO:0000313" key="1">
    <source>
        <dbReference type="EMBL" id="GBN48674.1"/>
    </source>
</evidence>
<dbReference type="OrthoDB" id="7422307at2759"/>
<comment type="caution">
    <text evidence="2">The sequence shown here is derived from an EMBL/GenBank/DDBJ whole genome shotgun (WGS) entry which is preliminary data.</text>
</comment>
<evidence type="ECO:0000313" key="4">
    <source>
        <dbReference type="Proteomes" id="UP000499080"/>
    </source>
</evidence>
<gene>
    <name evidence="2" type="ORF">AVEN_178105_1</name>
    <name evidence="3" type="ORF">AVEN_201067_1</name>
    <name evidence="1" type="ORF">AVEN_226544_1</name>
</gene>
<proteinExistence type="predicted"/>
<accession>A0A4Y2PBV9</accession>
<dbReference type="EMBL" id="BGPR01132255">
    <property type="protein sequence ID" value="GBN48674.1"/>
    <property type="molecule type" value="Genomic_DNA"/>
</dbReference>
<evidence type="ECO:0000313" key="2">
    <source>
        <dbReference type="EMBL" id="GBN48711.1"/>
    </source>
</evidence>
<dbReference type="EMBL" id="BGPR01132276">
    <property type="protein sequence ID" value="GBN48715.1"/>
    <property type="molecule type" value="Genomic_DNA"/>
</dbReference>
<protein>
    <submittedName>
        <fullName evidence="2">Uncharacterized protein</fullName>
    </submittedName>
</protein>
<evidence type="ECO:0000313" key="3">
    <source>
        <dbReference type="EMBL" id="GBN48715.1"/>
    </source>
</evidence>
<dbReference type="EMBL" id="BGPR01132275">
    <property type="protein sequence ID" value="GBN48711.1"/>
    <property type="molecule type" value="Genomic_DNA"/>
</dbReference>
<sequence length="60" mass="6783">SVVDCDIEESETLEPIVNEIVSLVKIRGLEVGSNNIDEFVEEHNQELSKIELMELHCVSQ</sequence>